<evidence type="ECO:0000313" key="2">
    <source>
        <dbReference type="EMBL" id="PYB71700.1"/>
    </source>
</evidence>
<organism evidence="2 3">
    <name type="scientific">Rhizobium wuzhouense</name>
    <dbReference type="NCBI Taxonomy" id="1986026"/>
    <lineage>
        <taxon>Bacteria</taxon>
        <taxon>Pseudomonadati</taxon>
        <taxon>Pseudomonadota</taxon>
        <taxon>Alphaproteobacteria</taxon>
        <taxon>Hyphomicrobiales</taxon>
        <taxon>Rhizobiaceae</taxon>
        <taxon>Rhizobium/Agrobacterium group</taxon>
        <taxon>Rhizobium</taxon>
    </lineage>
</organism>
<dbReference type="PROSITE" id="PS50005">
    <property type="entry name" value="TPR"/>
    <property type="match status" value="1"/>
</dbReference>
<feature type="repeat" description="TPR" evidence="1">
    <location>
        <begin position="56"/>
        <end position="89"/>
    </location>
</feature>
<dbReference type="Gene3D" id="1.25.40.10">
    <property type="entry name" value="Tetratricopeptide repeat domain"/>
    <property type="match status" value="1"/>
</dbReference>
<gene>
    <name evidence="2" type="ORF">DMY87_15925</name>
</gene>
<comment type="caution">
    <text evidence="2">The sequence shown here is derived from an EMBL/GenBank/DDBJ whole genome shotgun (WGS) entry which is preliminary data.</text>
</comment>
<keyword evidence="3" id="KW-1185">Reference proteome</keyword>
<evidence type="ECO:0000313" key="3">
    <source>
        <dbReference type="Proteomes" id="UP000247536"/>
    </source>
</evidence>
<evidence type="ECO:0000256" key="1">
    <source>
        <dbReference type="PROSITE-ProRule" id="PRU00339"/>
    </source>
</evidence>
<reference evidence="2 3" key="1">
    <citation type="submission" date="2018-06" db="EMBL/GenBank/DDBJ databases">
        <title>Rhizobium wuzhouense sp. nov., isolated from roots of Oryza officinalis.</title>
        <authorList>
            <person name="Yuan T."/>
        </authorList>
    </citation>
    <scope>NUCLEOTIDE SEQUENCE [LARGE SCALE GENOMIC DNA]</scope>
    <source>
        <strain evidence="2 3">W44</strain>
    </source>
</reference>
<protein>
    <recommendedName>
        <fullName evidence="4">Tetratricopeptide repeat protein</fullName>
    </recommendedName>
</protein>
<dbReference type="Proteomes" id="UP000247536">
    <property type="component" value="Unassembled WGS sequence"/>
</dbReference>
<keyword evidence="1" id="KW-0802">TPR repeat</keyword>
<dbReference type="EMBL" id="QJRY01000006">
    <property type="protein sequence ID" value="PYB71700.1"/>
    <property type="molecule type" value="Genomic_DNA"/>
</dbReference>
<accession>A0ABX5NN58</accession>
<dbReference type="InterPro" id="IPR011990">
    <property type="entry name" value="TPR-like_helical_dom_sf"/>
</dbReference>
<sequence length="382" mass="41626">MLEDTDPKLALRLNPFNVDAFITLSEERLGGPADTADIDQLMAAAGRMAAEAPGDARLYSVRGVAEAKKGDVEHALTSFRHALVLAPTELQALQWMIEYSAAQNDQATVVDRVDALFRRWPDRIPVYADRLPEIFRGADQRRLLVQRLKMAPPWRVSFISSLSKSPDGALFAADLLWDLAQGQGEQNAGEINQVLGALLTAGRYDEAYQTFLVTLDDERQKLAGNVYNGSFLDAPSGSPFDWMVKRQPGLATSMAKPGDGASTPGLSIDFLQAPVRDPGIRQFLNLASGRYRLSVKASAQGAVLPKGLFWSIACFKPGTVLGTLPVEQGTYPITAISAELVVPPDHCGLQVLRLGTRAMTGSWNDRYSGRVRFDDVRIVSAP</sequence>
<proteinExistence type="predicted"/>
<dbReference type="SUPFAM" id="SSF48452">
    <property type="entry name" value="TPR-like"/>
    <property type="match status" value="1"/>
</dbReference>
<name>A0ABX5NN58_9HYPH</name>
<dbReference type="InterPro" id="IPR019734">
    <property type="entry name" value="TPR_rpt"/>
</dbReference>
<evidence type="ECO:0008006" key="4">
    <source>
        <dbReference type="Google" id="ProtNLM"/>
    </source>
</evidence>